<evidence type="ECO:0000313" key="2">
    <source>
        <dbReference type="Proteomes" id="UP000540556"/>
    </source>
</evidence>
<dbReference type="GO" id="GO:0006355">
    <property type="term" value="P:regulation of DNA-templated transcription"/>
    <property type="evidence" value="ECO:0007669"/>
    <property type="project" value="InterPro"/>
</dbReference>
<keyword evidence="2" id="KW-1185">Reference proteome</keyword>
<proteinExistence type="predicted"/>
<name>A0A7W4KEJ3_9PROT</name>
<gene>
    <name evidence="1" type="ORF">HLH27_10635</name>
</gene>
<dbReference type="AlphaFoldDB" id="A0A7W4KEJ3"/>
<dbReference type="EMBL" id="JABEQK010000007">
    <property type="protein sequence ID" value="MBB2205471.1"/>
    <property type="molecule type" value="Genomic_DNA"/>
</dbReference>
<protein>
    <submittedName>
        <fullName evidence="1">Type II toxin-antitoxin system HicB family antitoxin</fullName>
    </submittedName>
</protein>
<dbReference type="Pfam" id="PF05534">
    <property type="entry name" value="HicB"/>
    <property type="match status" value="1"/>
</dbReference>
<sequence length="115" mass="12385">MSTMTYKGYHARVAFEAEDCVFAGRIAGINDVVTFEGESVGELRAAFEDAVDDYLATCAEVGKSPEKPYSGKIMFRVAPEVHARAALAAELSGVSLNQWAERALDDAARASLPVR</sequence>
<accession>A0A7W4KEJ3</accession>
<dbReference type="InterPro" id="IPR035069">
    <property type="entry name" value="TTHA1013/TTHA0281-like"/>
</dbReference>
<dbReference type="RefSeq" id="WP_182950000.1">
    <property type="nucleotide sequence ID" value="NZ_JABEQK010000007.1"/>
</dbReference>
<dbReference type="InterPro" id="IPR008651">
    <property type="entry name" value="Uncharacterised_HicB"/>
</dbReference>
<organism evidence="1 2">
    <name type="scientific">Gluconacetobacter takamatsuzukensis</name>
    <dbReference type="NCBI Taxonomy" id="1286190"/>
    <lineage>
        <taxon>Bacteria</taxon>
        <taxon>Pseudomonadati</taxon>
        <taxon>Pseudomonadota</taxon>
        <taxon>Alphaproteobacteria</taxon>
        <taxon>Acetobacterales</taxon>
        <taxon>Acetobacteraceae</taxon>
        <taxon>Gluconacetobacter</taxon>
    </lineage>
</organism>
<dbReference type="Proteomes" id="UP000540556">
    <property type="component" value="Unassembled WGS sequence"/>
</dbReference>
<dbReference type="SUPFAM" id="SSF143100">
    <property type="entry name" value="TTHA1013/TTHA0281-like"/>
    <property type="match status" value="1"/>
</dbReference>
<evidence type="ECO:0000313" key="1">
    <source>
        <dbReference type="EMBL" id="MBB2205471.1"/>
    </source>
</evidence>
<dbReference type="InterPro" id="IPR010985">
    <property type="entry name" value="Ribbon_hlx_hlx"/>
</dbReference>
<comment type="caution">
    <text evidence="1">The sequence shown here is derived from an EMBL/GenBank/DDBJ whole genome shotgun (WGS) entry which is preliminary data.</text>
</comment>
<dbReference type="SUPFAM" id="SSF47598">
    <property type="entry name" value="Ribbon-helix-helix"/>
    <property type="match status" value="1"/>
</dbReference>
<reference evidence="1 2" key="1">
    <citation type="submission" date="2020-04" db="EMBL/GenBank/DDBJ databases">
        <title>Description of novel Gluconacetobacter.</title>
        <authorList>
            <person name="Sombolestani A."/>
        </authorList>
    </citation>
    <scope>NUCLEOTIDE SEQUENCE [LARGE SCALE GENOMIC DNA]</scope>
    <source>
        <strain evidence="1 2">LMG 27800</strain>
    </source>
</reference>